<dbReference type="Gene3D" id="3.40.190.290">
    <property type="match status" value="1"/>
</dbReference>
<reference evidence="6" key="1">
    <citation type="submission" date="2022-04" db="EMBL/GenBank/DDBJ databases">
        <authorList>
            <person name="Criscuolo A."/>
        </authorList>
    </citation>
    <scope>NUCLEOTIDE SEQUENCE</scope>
    <source>
        <strain evidence="6">CIP111895</strain>
    </source>
</reference>
<dbReference type="RefSeq" id="WP_248735230.1">
    <property type="nucleotide sequence ID" value="NZ_CALBWS010000011.1"/>
</dbReference>
<evidence type="ECO:0000313" key="7">
    <source>
        <dbReference type="Proteomes" id="UP000838308"/>
    </source>
</evidence>
<evidence type="ECO:0000256" key="1">
    <source>
        <dbReference type="ARBA" id="ARBA00009437"/>
    </source>
</evidence>
<dbReference type="Gene3D" id="1.10.10.10">
    <property type="entry name" value="Winged helix-like DNA-binding domain superfamily/Winged helix DNA-binding domain"/>
    <property type="match status" value="1"/>
</dbReference>
<feature type="domain" description="HTH lysR-type" evidence="5">
    <location>
        <begin position="1"/>
        <end position="58"/>
    </location>
</feature>
<comment type="caution">
    <text evidence="6">The sequence shown here is derived from an EMBL/GenBank/DDBJ whole genome shotgun (WGS) entry which is preliminary data.</text>
</comment>
<comment type="similarity">
    <text evidence="1">Belongs to the LysR transcriptional regulatory family.</text>
</comment>
<keyword evidence="4" id="KW-0804">Transcription</keyword>
<dbReference type="PROSITE" id="PS50931">
    <property type="entry name" value="HTH_LYSR"/>
    <property type="match status" value="1"/>
</dbReference>
<dbReference type="PANTHER" id="PTHR30126:SF64">
    <property type="entry name" value="HTH-TYPE TRANSCRIPTIONAL REGULATOR CITR"/>
    <property type="match status" value="1"/>
</dbReference>
<dbReference type="InterPro" id="IPR047788">
    <property type="entry name" value="LysR-like_Sec_metab"/>
</dbReference>
<dbReference type="NCBIfam" id="NF040786">
    <property type="entry name" value="LysR_Sec_metab"/>
    <property type="match status" value="1"/>
</dbReference>
<keyword evidence="3" id="KW-0238">DNA-binding</keyword>
<dbReference type="EMBL" id="CALBWS010000011">
    <property type="protein sequence ID" value="CAH2714930.1"/>
    <property type="molecule type" value="Genomic_DNA"/>
</dbReference>
<proteinExistence type="inferred from homology"/>
<dbReference type="InterPro" id="IPR005119">
    <property type="entry name" value="LysR_subst-bd"/>
</dbReference>
<gene>
    <name evidence="6" type="primary">cmpR_1</name>
    <name evidence="6" type="ORF">BACCIP111895_02106</name>
</gene>
<evidence type="ECO:0000256" key="3">
    <source>
        <dbReference type="ARBA" id="ARBA00023125"/>
    </source>
</evidence>
<keyword evidence="7" id="KW-1185">Reference proteome</keyword>
<dbReference type="PRINTS" id="PR00039">
    <property type="entry name" value="HTHLYSR"/>
</dbReference>
<dbReference type="PANTHER" id="PTHR30126">
    <property type="entry name" value="HTH-TYPE TRANSCRIPTIONAL REGULATOR"/>
    <property type="match status" value="1"/>
</dbReference>
<dbReference type="InterPro" id="IPR000847">
    <property type="entry name" value="LysR_HTH_N"/>
</dbReference>
<evidence type="ECO:0000259" key="5">
    <source>
        <dbReference type="PROSITE" id="PS50931"/>
    </source>
</evidence>
<keyword evidence="2" id="KW-0805">Transcription regulation</keyword>
<dbReference type="Proteomes" id="UP000838308">
    <property type="component" value="Unassembled WGS sequence"/>
</dbReference>
<dbReference type="InterPro" id="IPR036390">
    <property type="entry name" value="WH_DNA-bd_sf"/>
</dbReference>
<dbReference type="SUPFAM" id="SSF46785">
    <property type="entry name" value="Winged helix' DNA-binding domain"/>
    <property type="match status" value="1"/>
</dbReference>
<dbReference type="SUPFAM" id="SSF53850">
    <property type="entry name" value="Periplasmic binding protein-like II"/>
    <property type="match status" value="1"/>
</dbReference>
<organism evidence="6 7">
    <name type="scientific">Neobacillus rhizosphaerae</name>
    <dbReference type="NCBI Taxonomy" id="2880965"/>
    <lineage>
        <taxon>Bacteria</taxon>
        <taxon>Bacillati</taxon>
        <taxon>Bacillota</taxon>
        <taxon>Bacilli</taxon>
        <taxon>Bacillales</taxon>
        <taxon>Bacillaceae</taxon>
        <taxon>Neobacillus</taxon>
    </lineage>
</organism>
<name>A0ABN8KR69_9BACI</name>
<evidence type="ECO:0000256" key="4">
    <source>
        <dbReference type="ARBA" id="ARBA00023163"/>
    </source>
</evidence>
<sequence length="294" mass="33653">MDLHQLYVFSKVVEHKSFSKAAEDIFLSQSTVSSHIQALEKMLGIKLFDRVGRESILTPSGERLYQWALKLLLMKDQALLDLKQGMTELRGMIRIAASSVPGQFMIPKMVNQFRRHYPDVMFHINQSSSKAVAEKVLNGSVDIGILGEKYEDDRLRYIPLLKEKLVLITSNEVDLSGTVSFQDILQFPFLMRTSDSGTNSMLERYLKKNNIAKDQLNIISYIEDGQSLIQFVMQDIGISIISEIAAKEYVCKKMLKMHNIEGFNDERYFYLVYNINKTQSIVSKLFIESASDLI</sequence>
<dbReference type="Pfam" id="PF03466">
    <property type="entry name" value="LysR_substrate"/>
    <property type="match status" value="1"/>
</dbReference>
<accession>A0ABN8KR69</accession>
<evidence type="ECO:0000256" key="2">
    <source>
        <dbReference type="ARBA" id="ARBA00023015"/>
    </source>
</evidence>
<dbReference type="Pfam" id="PF00126">
    <property type="entry name" value="HTH_1"/>
    <property type="match status" value="1"/>
</dbReference>
<protein>
    <submittedName>
        <fullName evidence="6">HTH-type transcriptional activator CmpR</fullName>
    </submittedName>
</protein>
<dbReference type="InterPro" id="IPR036388">
    <property type="entry name" value="WH-like_DNA-bd_sf"/>
</dbReference>
<evidence type="ECO:0000313" key="6">
    <source>
        <dbReference type="EMBL" id="CAH2714930.1"/>
    </source>
</evidence>